<dbReference type="RefSeq" id="WP_190783397.1">
    <property type="nucleotide sequence ID" value="NZ_JACWZZ010000001.1"/>
</dbReference>
<sequence length="211" mass="24714">MEDRHQYLTAMLSRQSVIEQAIQDDTVLADLTLDQSKALALAERLTVIKSGSAMSRASFIWQQIQGRATKEWFEEWCDIWGIPAFQEQLVDVSDFRNGFMWRFRDHTTSWSENQYALEWFLTSIEAQTVTRYELWSCDNGLNECIEEITGNYKYILQALLEAGVYEVLISPIFTSEELTSFVEEFDEDEHDFELEEILEDYISRNPNFVAE</sequence>
<evidence type="ECO:0008006" key="3">
    <source>
        <dbReference type="Google" id="ProtNLM"/>
    </source>
</evidence>
<gene>
    <name evidence="1" type="ORF">IC231_04570</name>
</gene>
<dbReference type="Proteomes" id="UP000642468">
    <property type="component" value="Unassembled WGS sequence"/>
</dbReference>
<accession>A0ABR8JFY7</accession>
<reference evidence="1 2" key="1">
    <citation type="submission" date="2020-09" db="EMBL/GenBank/DDBJ databases">
        <authorList>
            <person name="Kim M.K."/>
        </authorList>
    </citation>
    <scope>NUCLEOTIDE SEQUENCE [LARGE SCALE GENOMIC DNA]</scope>
    <source>
        <strain evidence="1 2">BT646</strain>
    </source>
</reference>
<evidence type="ECO:0000313" key="2">
    <source>
        <dbReference type="Proteomes" id="UP000642468"/>
    </source>
</evidence>
<organism evidence="1 2">
    <name type="scientific">Hymenobacter duratus</name>
    <dbReference type="NCBI Taxonomy" id="2771356"/>
    <lineage>
        <taxon>Bacteria</taxon>
        <taxon>Pseudomonadati</taxon>
        <taxon>Bacteroidota</taxon>
        <taxon>Cytophagia</taxon>
        <taxon>Cytophagales</taxon>
        <taxon>Hymenobacteraceae</taxon>
        <taxon>Hymenobacter</taxon>
    </lineage>
</organism>
<comment type="caution">
    <text evidence="1">The sequence shown here is derived from an EMBL/GenBank/DDBJ whole genome shotgun (WGS) entry which is preliminary data.</text>
</comment>
<protein>
    <recommendedName>
        <fullName evidence="3">YubB ferredoxin-like domain-containing protein</fullName>
    </recommendedName>
</protein>
<keyword evidence="2" id="KW-1185">Reference proteome</keyword>
<proteinExistence type="predicted"/>
<evidence type="ECO:0000313" key="1">
    <source>
        <dbReference type="EMBL" id="MBD2714302.1"/>
    </source>
</evidence>
<dbReference type="EMBL" id="JACWZZ010000001">
    <property type="protein sequence ID" value="MBD2714302.1"/>
    <property type="molecule type" value="Genomic_DNA"/>
</dbReference>
<name>A0ABR8JFY7_9BACT</name>